<protein>
    <submittedName>
        <fullName evidence="1">Uncharacterized protein</fullName>
    </submittedName>
</protein>
<proteinExistence type="predicted"/>
<dbReference type="SUPFAM" id="SSF51445">
    <property type="entry name" value="(Trans)glycosidases"/>
    <property type="match status" value="1"/>
</dbReference>
<name>A0A6G1HH98_9PEZI</name>
<reference evidence="1" key="1">
    <citation type="journal article" date="2020" name="Stud. Mycol.">
        <title>101 Dothideomycetes genomes: a test case for predicting lifestyles and emergence of pathogens.</title>
        <authorList>
            <person name="Haridas S."/>
            <person name="Albert R."/>
            <person name="Binder M."/>
            <person name="Bloem J."/>
            <person name="Labutti K."/>
            <person name="Salamov A."/>
            <person name="Andreopoulos B."/>
            <person name="Baker S."/>
            <person name="Barry K."/>
            <person name="Bills G."/>
            <person name="Bluhm B."/>
            <person name="Cannon C."/>
            <person name="Castanera R."/>
            <person name="Culley D."/>
            <person name="Daum C."/>
            <person name="Ezra D."/>
            <person name="Gonzalez J."/>
            <person name="Henrissat B."/>
            <person name="Kuo A."/>
            <person name="Liang C."/>
            <person name="Lipzen A."/>
            <person name="Lutzoni F."/>
            <person name="Magnuson J."/>
            <person name="Mondo S."/>
            <person name="Nolan M."/>
            <person name="Ohm R."/>
            <person name="Pangilinan J."/>
            <person name="Park H.-J."/>
            <person name="Ramirez L."/>
            <person name="Alfaro M."/>
            <person name="Sun H."/>
            <person name="Tritt A."/>
            <person name="Yoshinaga Y."/>
            <person name="Zwiers L.-H."/>
            <person name="Turgeon B."/>
            <person name="Goodwin S."/>
            <person name="Spatafora J."/>
            <person name="Crous P."/>
            <person name="Grigoriev I."/>
        </authorList>
    </citation>
    <scope>NUCLEOTIDE SEQUENCE</scope>
    <source>
        <strain evidence="1">CBS 113979</strain>
    </source>
</reference>
<keyword evidence="2" id="KW-1185">Reference proteome</keyword>
<evidence type="ECO:0000313" key="2">
    <source>
        <dbReference type="Proteomes" id="UP000800041"/>
    </source>
</evidence>
<dbReference type="AlphaFoldDB" id="A0A6G1HH98"/>
<evidence type="ECO:0000313" key="1">
    <source>
        <dbReference type="EMBL" id="KAF1992535.1"/>
    </source>
</evidence>
<dbReference type="Gene3D" id="3.20.20.80">
    <property type="entry name" value="Glycosidases"/>
    <property type="match status" value="1"/>
</dbReference>
<accession>A0A6G1HH98</accession>
<organism evidence="1 2">
    <name type="scientific">Aulographum hederae CBS 113979</name>
    <dbReference type="NCBI Taxonomy" id="1176131"/>
    <lineage>
        <taxon>Eukaryota</taxon>
        <taxon>Fungi</taxon>
        <taxon>Dikarya</taxon>
        <taxon>Ascomycota</taxon>
        <taxon>Pezizomycotina</taxon>
        <taxon>Dothideomycetes</taxon>
        <taxon>Pleosporomycetidae</taxon>
        <taxon>Aulographales</taxon>
        <taxon>Aulographaceae</taxon>
    </lineage>
</organism>
<sequence>MWATGALAQFNNPPGVDIWCGKAYRATNASFAPGGGLVKPIGSSEPLLDMRVRPRMNIYTSNDDEASFIVDARISFLHGQTIHSDITFTLGDNRRKTDSELSVDIFMAGSTEKLISGAKVTMNTTSNEFKFPLQGITSSTEPYAITLLARSSSANDSFTATTLLTRLPARSDSGSITKLDSLHGGLLVQDYKSADPAAWTPIFPYSFYVSWDGFMRNAIANVTAFKDLGYNIVHVVPDAALPNKSFNVTEFEAFMDACDEVGLWVMYDMRWSYQNTTLVDEQVNRLKTRKSILLWYTGDEPDGNSDPVTAPRQAYQQIKQLDPYHPISLCLNCENFHYADYTTGADIILSDPYPVNINATYSTVWNTPCNATYGDCGCDNCLGDLADTSRRLDTFARYDEWLGDRGRKLAHWAVPQAFGEETYWPREPTGEEEVVMTMLFLNHGGKGVVMWTFPTGEDLVDTTSRLAKVLTSREVTAMLTGANPTRIDGGGLDVAVWEAGGKMLVSVVNSGYEASTEKVRVRLPEGVVEMENVLWGETGWVLEGDTLVKEGVRPLGVSLLMLGGGNLTSFRLQGFIGKEAGER</sequence>
<dbReference type="OrthoDB" id="2338662at2759"/>
<gene>
    <name evidence="1" type="ORF">K402DRAFT_321252</name>
</gene>
<dbReference type="InterPro" id="IPR017853">
    <property type="entry name" value="GH"/>
</dbReference>
<dbReference type="Proteomes" id="UP000800041">
    <property type="component" value="Unassembled WGS sequence"/>
</dbReference>
<dbReference type="EMBL" id="ML977137">
    <property type="protein sequence ID" value="KAF1992535.1"/>
    <property type="molecule type" value="Genomic_DNA"/>
</dbReference>